<feature type="domain" description="Thioredoxin" evidence="2">
    <location>
        <begin position="299"/>
        <end position="424"/>
    </location>
</feature>
<dbReference type="PANTHER" id="PTHR43601">
    <property type="entry name" value="THIOREDOXIN, MITOCHONDRIAL"/>
    <property type="match status" value="1"/>
</dbReference>
<dbReference type="AlphaFoldDB" id="A0A4U1BWC6"/>
<accession>A0A4U1BWC6</accession>
<dbReference type="OrthoDB" id="5580718at2"/>
<comment type="caution">
    <text evidence="3">The sequence shown here is derived from an EMBL/GenBank/DDBJ whole genome shotgun (WGS) entry which is preliminary data.</text>
</comment>
<sequence length="424" mass="47284">MMKKLIILFLIITTTVKVYSQQSQVKIEASNFKTVEGRIAINLMVNGIEGTFILDLAGKTALLPEFAEKIGIDSYTETTLQDLPTVRKIAAAKKFKINTIAFGNNVFANTLTSLLLEGEAANYIKKLGVSGVISGSFFKNVVLTIDKKNGKIYTSTPFKPTFMRLTERTSGDILLGGIPEFEIKVNNKPTKVIFDTWETGTLSLISKTLIAVKPNINTKGKISGIGYSADNVNAEAFKGQDISVVNMNLKNKLITINPNLVKPVVGLGLLDFGLISIDFQNSKIYYQSYESTKINEIITEPLIKIEQGKVNAITKAEFIEYIYDYKSNKDFVFKGDKPVIIDFWATWCAPCMKMMPEMEKLATQYKDKVVFYKINADKEKELCSKLNIMALPYIIMVKPGQKPIIEIGNDVSKIVSIIENDLLK</sequence>
<keyword evidence="1" id="KW-0676">Redox-active center</keyword>
<proteinExistence type="predicted"/>
<dbReference type="SUPFAM" id="SSF52833">
    <property type="entry name" value="Thioredoxin-like"/>
    <property type="match status" value="1"/>
</dbReference>
<evidence type="ECO:0000313" key="3">
    <source>
        <dbReference type="EMBL" id="TKB97195.1"/>
    </source>
</evidence>
<organism evidence="3 4">
    <name type="scientific">Pedobacter cryotolerans</name>
    <dbReference type="NCBI Taxonomy" id="2571270"/>
    <lineage>
        <taxon>Bacteria</taxon>
        <taxon>Pseudomonadati</taxon>
        <taxon>Bacteroidota</taxon>
        <taxon>Sphingobacteriia</taxon>
        <taxon>Sphingobacteriales</taxon>
        <taxon>Sphingobacteriaceae</taxon>
        <taxon>Pedobacter</taxon>
    </lineage>
</organism>
<dbReference type="CDD" id="cd02947">
    <property type="entry name" value="TRX_family"/>
    <property type="match status" value="1"/>
</dbReference>
<dbReference type="RefSeq" id="WP_136878229.1">
    <property type="nucleotide sequence ID" value="NZ_SWBO01000013.1"/>
</dbReference>
<name>A0A4U1BWC6_9SPHI</name>
<dbReference type="InterPro" id="IPR021109">
    <property type="entry name" value="Peptidase_aspartic_dom_sf"/>
</dbReference>
<gene>
    <name evidence="3" type="ORF">FA045_16685</name>
</gene>
<keyword evidence="4" id="KW-1185">Reference proteome</keyword>
<dbReference type="PROSITE" id="PS51352">
    <property type="entry name" value="THIOREDOXIN_2"/>
    <property type="match status" value="1"/>
</dbReference>
<dbReference type="InterPro" id="IPR017937">
    <property type="entry name" value="Thioredoxin_CS"/>
</dbReference>
<dbReference type="PROSITE" id="PS00194">
    <property type="entry name" value="THIOREDOXIN_1"/>
    <property type="match status" value="1"/>
</dbReference>
<reference evidence="3 4" key="1">
    <citation type="submission" date="2019-04" db="EMBL/GenBank/DDBJ databases">
        <title>Pedobacter sp. AR-2-6 sp. nov., isolated from Arctic soil.</title>
        <authorList>
            <person name="Dahal R.H."/>
            <person name="Kim D.-U."/>
        </authorList>
    </citation>
    <scope>NUCLEOTIDE SEQUENCE [LARGE SCALE GENOMIC DNA]</scope>
    <source>
        <strain evidence="3 4">AR-2-6</strain>
    </source>
</reference>
<dbReference type="GO" id="GO:0045454">
    <property type="term" value="P:cell redox homeostasis"/>
    <property type="evidence" value="ECO:0007669"/>
    <property type="project" value="TreeGrafter"/>
</dbReference>
<dbReference type="EMBL" id="SWBO01000013">
    <property type="protein sequence ID" value="TKB97195.1"/>
    <property type="molecule type" value="Genomic_DNA"/>
</dbReference>
<dbReference type="Gene3D" id="3.40.30.10">
    <property type="entry name" value="Glutaredoxin"/>
    <property type="match status" value="1"/>
</dbReference>
<dbReference type="Pfam" id="PF00085">
    <property type="entry name" value="Thioredoxin"/>
    <property type="match status" value="1"/>
</dbReference>
<protein>
    <submittedName>
        <fullName evidence="3">Redoxin domain-containing protein</fullName>
    </submittedName>
</protein>
<dbReference type="Proteomes" id="UP000310477">
    <property type="component" value="Unassembled WGS sequence"/>
</dbReference>
<dbReference type="InterPro" id="IPR036249">
    <property type="entry name" value="Thioredoxin-like_sf"/>
</dbReference>
<evidence type="ECO:0000313" key="4">
    <source>
        <dbReference type="Proteomes" id="UP000310477"/>
    </source>
</evidence>
<dbReference type="PANTHER" id="PTHR43601:SF3">
    <property type="entry name" value="THIOREDOXIN, MITOCHONDRIAL"/>
    <property type="match status" value="1"/>
</dbReference>
<dbReference type="InterPro" id="IPR013766">
    <property type="entry name" value="Thioredoxin_domain"/>
</dbReference>
<evidence type="ECO:0000256" key="1">
    <source>
        <dbReference type="ARBA" id="ARBA00023284"/>
    </source>
</evidence>
<dbReference type="Gene3D" id="2.40.70.10">
    <property type="entry name" value="Acid Proteases"/>
    <property type="match status" value="1"/>
</dbReference>
<evidence type="ECO:0000259" key="2">
    <source>
        <dbReference type="PROSITE" id="PS51352"/>
    </source>
</evidence>